<organism evidence="1 2">
    <name type="scientific">Corynebacterium lactis RW2-5</name>
    <dbReference type="NCBI Taxonomy" id="1408189"/>
    <lineage>
        <taxon>Bacteria</taxon>
        <taxon>Bacillati</taxon>
        <taxon>Actinomycetota</taxon>
        <taxon>Actinomycetes</taxon>
        <taxon>Mycobacteriales</taxon>
        <taxon>Corynebacteriaceae</taxon>
        <taxon>Corynebacterium</taxon>
    </lineage>
</organism>
<gene>
    <name evidence="1" type="ORF">CLAC_07340</name>
</gene>
<name>A0A0K2H4B5_9CORY</name>
<reference evidence="1 2" key="1">
    <citation type="submission" date="2013-10" db="EMBL/GenBank/DDBJ databases">
        <title>Complete genome sequence of Corynebacterium lactis DSM 45799(T), isolated from raw cow milk.</title>
        <authorList>
            <person name="Ruckert C."/>
            <person name="Albersmeier A."/>
            <person name="Lipski A."/>
            <person name="Kalinowski J."/>
        </authorList>
    </citation>
    <scope>NUCLEOTIDE SEQUENCE [LARGE SCALE GENOMIC DNA]</scope>
    <source>
        <strain evidence="1 2">RW2-5</strain>
    </source>
</reference>
<dbReference type="KEGG" id="clw:CLAC_07340"/>
<protein>
    <submittedName>
        <fullName evidence="1">Uncharacterized protein</fullName>
    </submittedName>
</protein>
<accession>A0A0K2H4B5</accession>
<dbReference type="OrthoDB" id="4416000at2"/>
<dbReference type="STRING" id="1408189.CLAC_07340"/>
<dbReference type="EMBL" id="CP006841">
    <property type="protein sequence ID" value="ALA68556.1"/>
    <property type="molecule type" value="Genomic_DNA"/>
</dbReference>
<proteinExistence type="predicted"/>
<keyword evidence="2" id="KW-1185">Reference proteome</keyword>
<dbReference type="PATRIC" id="fig|1408189.4.peg.1470"/>
<evidence type="ECO:0000313" key="1">
    <source>
        <dbReference type="EMBL" id="ALA68556.1"/>
    </source>
</evidence>
<sequence>MDTERAIEELLALPQLKDSSARGRFFCGEIADAATYLAEDIAEFRVSITEEQRQALLRGISEYAHGDQEVFSAYARLLESSDSEAM</sequence>
<dbReference type="AlphaFoldDB" id="A0A0K2H4B5"/>
<dbReference type="RefSeq" id="WP_053412328.1">
    <property type="nucleotide sequence ID" value="NZ_CP006841.1"/>
</dbReference>
<dbReference type="Proteomes" id="UP000058446">
    <property type="component" value="Chromosome"/>
</dbReference>
<evidence type="ECO:0000313" key="2">
    <source>
        <dbReference type="Proteomes" id="UP000058446"/>
    </source>
</evidence>